<evidence type="ECO:0000256" key="4">
    <source>
        <dbReference type="ARBA" id="ARBA00023136"/>
    </source>
</evidence>
<feature type="transmembrane region" description="Helical" evidence="5">
    <location>
        <begin position="168"/>
        <end position="190"/>
    </location>
</feature>
<keyword evidence="7" id="KW-0645">Protease</keyword>
<evidence type="ECO:0000259" key="6">
    <source>
        <dbReference type="Pfam" id="PF01694"/>
    </source>
</evidence>
<dbReference type="Gene3D" id="1.20.1540.10">
    <property type="entry name" value="Rhomboid-like"/>
    <property type="match status" value="1"/>
</dbReference>
<accession>A0A7T3RDV1</accession>
<organism evidence="7 8">
    <name type="scientific">Treponema peruense</name>
    <dbReference type="NCBI Taxonomy" id="2787628"/>
    <lineage>
        <taxon>Bacteria</taxon>
        <taxon>Pseudomonadati</taxon>
        <taxon>Spirochaetota</taxon>
        <taxon>Spirochaetia</taxon>
        <taxon>Spirochaetales</taxon>
        <taxon>Treponemataceae</taxon>
        <taxon>Treponema</taxon>
    </lineage>
</organism>
<dbReference type="Proteomes" id="UP000595224">
    <property type="component" value="Chromosome"/>
</dbReference>
<dbReference type="InterPro" id="IPR035952">
    <property type="entry name" value="Rhomboid-like_sf"/>
</dbReference>
<gene>
    <name evidence="7" type="ORF">IWA51_01295</name>
</gene>
<dbReference type="GO" id="GO:0006508">
    <property type="term" value="P:proteolysis"/>
    <property type="evidence" value="ECO:0007669"/>
    <property type="project" value="UniProtKB-KW"/>
</dbReference>
<evidence type="ECO:0000313" key="8">
    <source>
        <dbReference type="Proteomes" id="UP000595224"/>
    </source>
</evidence>
<feature type="transmembrane region" description="Helical" evidence="5">
    <location>
        <begin position="91"/>
        <end position="111"/>
    </location>
</feature>
<dbReference type="AlphaFoldDB" id="A0A7T3RDV1"/>
<dbReference type="InterPro" id="IPR022764">
    <property type="entry name" value="Peptidase_S54_rhomboid_dom"/>
</dbReference>
<evidence type="ECO:0000256" key="3">
    <source>
        <dbReference type="ARBA" id="ARBA00022989"/>
    </source>
</evidence>
<dbReference type="PANTHER" id="PTHR43066:SF11">
    <property type="entry name" value="PEPTIDASE S54 RHOMBOID DOMAIN-CONTAINING PROTEIN"/>
    <property type="match status" value="1"/>
</dbReference>
<dbReference type="EMBL" id="CP064936">
    <property type="protein sequence ID" value="QQA01283.1"/>
    <property type="molecule type" value="Genomic_DNA"/>
</dbReference>
<feature type="domain" description="Peptidase S54 rhomboid" evidence="6">
    <location>
        <begin position="52"/>
        <end position="189"/>
    </location>
</feature>
<dbReference type="KEGG" id="tper:IWA51_01295"/>
<dbReference type="SMART" id="SM01160">
    <property type="entry name" value="DUF1751"/>
    <property type="match status" value="1"/>
</dbReference>
<keyword evidence="4 5" id="KW-0472">Membrane</keyword>
<feature type="transmembrane region" description="Helical" evidence="5">
    <location>
        <begin position="117"/>
        <end position="137"/>
    </location>
</feature>
<dbReference type="SUPFAM" id="SSF144091">
    <property type="entry name" value="Rhomboid-like"/>
    <property type="match status" value="1"/>
</dbReference>
<feature type="transmembrane region" description="Helical" evidence="5">
    <location>
        <begin position="53"/>
        <end position="79"/>
    </location>
</feature>
<keyword evidence="2 5" id="KW-0812">Transmembrane</keyword>
<dbReference type="GO" id="GO:0004252">
    <property type="term" value="F:serine-type endopeptidase activity"/>
    <property type="evidence" value="ECO:0007669"/>
    <property type="project" value="InterPro"/>
</dbReference>
<sequence length="208" mass="23677">MNVLRKPFKYTYFNATLVLFAINAVFFMALRIFPHSVLYLSMSVMGMKMHFYWQPLTYMFVHSGWSHFIFNMLALFCFGHEVERAIGSKEFLLFYLFCGILDGLISVALYSVLGYNILLMGASGAIYALLLAFAVIFPRSIISIWGIFPVPAPVLVAVYAVIEIFSQIFGGGNVAHLTHLAGFALAWLYLRARMGIKPIKIWKDAYRR</sequence>
<evidence type="ECO:0000256" key="2">
    <source>
        <dbReference type="ARBA" id="ARBA00022692"/>
    </source>
</evidence>
<comment type="subcellular location">
    <subcellularLocation>
        <location evidence="1">Membrane</location>
        <topology evidence="1">Multi-pass membrane protein</topology>
    </subcellularLocation>
</comment>
<feature type="transmembrane region" description="Helical" evidence="5">
    <location>
        <begin position="144"/>
        <end position="162"/>
    </location>
</feature>
<dbReference type="Pfam" id="PF01694">
    <property type="entry name" value="Rhomboid"/>
    <property type="match status" value="1"/>
</dbReference>
<evidence type="ECO:0000256" key="5">
    <source>
        <dbReference type="SAM" id="Phobius"/>
    </source>
</evidence>
<evidence type="ECO:0000256" key="1">
    <source>
        <dbReference type="ARBA" id="ARBA00004141"/>
    </source>
</evidence>
<dbReference type="PANTHER" id="PTHR43066">
    <property type="entry name" value="RHOMBOID-RELATED PROTEIN"/>
    <property type="match status" value="1"/>
</dbReference>
<name>A0A7T3RDV1_9SPIR</name>
<evidence type="ECO:0000313" key="7">
    <source>
        <dbReference type="EMBL" id="QQA01283.1"/>
    </source>
</evidence>
<reference evidence="7 8" key="1">
    <citation type="submission" date="2020-11" db="EMBL/GenBank/DDBJ databases">
        <title>Treponema Peruensis nv. sp., first commensal Treponema isolated from human feces.</title>
        <authorList>
            <person name="Belkhou C."/>
            <person name="Raes J."/>
        </authorList>
    </citation>
    <scope>NUCLEOTIDE SEQUENCE [LARGE SCALE GENOMIC DNA]</scope>
    <source>
        <strain evidence="7 8">RCC2812</strain>
    </source>
</reference>
<dbReference type="GO" id="GO:0016020">
    <property type="term" value="C:membrane"/>
    <property type="evidence" value="ECO:0007669"/>
    <property type="project" value="UniProtKB-SubCell"/>
</dbReference>
<feature type="transmembrane region" description="Helical" evidence="5">
    <location>
        <begin position="12"/>
        <end position="33"/>
    </location>
</feature>
<keyword evidence="3 5" id="KW-1133">Transmembrane helix</keyword>
<keyword evidence="8" id="KW-1185">Reference proteome</keyword>
<protein>
    <submittedName>
        <fullName evidence="7">Rhomboid family intramembrane serine protease</fullName>
    </submittedName>
</protein>
<keyword evidence="7" id="KW-0378">Hydrolase</keyword>
<proteinExistence type="predicted"/>
<dbReference type="RefSeq" id="WP_198442858.1">
    <property type="nucleotide sequence ID" value="NZ_CBCSHE010000013.1"/>
</dbReference>